<dbReference type="AlphaFoldDB" id="A0AAU7CPK3"/>
<protein>
    <submittedName>
        <fullName evidence="1">Uncharacterized protein</fullName>
    </submittedName>
</protein>
<accession>A0AAU7CPK3</accession>
<dbReference type="RefSeq" id="WP_406700102.1">
    <property type="nucleotide sequence ID" value="NZ_CP155447.1"/>
</dbReference>
<evidence type="ECO:0000313" key="1">
    <source>
        <dbReference type="EMBL" id="XBH07259.1"/>
    </source>
</evidence>
<reference evidence="1" key="1">
    <citation type="submission" date="2024-05" db="EMBL/GenBank/DDBJ databases">
        <title>Planctomycetes of the genus Singulisphaera possess chitinolytic capabilities.</title>
        <authorList>
            <person name="Ivanova A."/>
        </authorList>
    </citation>
    <scope>NUCLEOTIDE SEQUENCE</scope>
    <source>
        <strain evidence="1">Ch08T</strain>
    </source>
</reference>
<gene>
    <name evidence="1" type="ORF">V5E97_14805</name>
</gene>
<organism evidence="1">
    <name type="scientific">Singulisphaera sp. Ch08</name>
    <dbReference type="NCBI Taxonomy" id="3120278"/>
    <lineage>
        <taxon>Bacteria</taxon>
        <taxon>Pseudomonadati</taxon>
        <taxon>Planctomycetota</taxon>
        <taxon>Planctomycetia</taxon>
        <taxon>Isosphaerales</taxon>
        <taxon>Isosphaeraceae</taxon>
        <taxon>Singulisphaera</taxon>
    </lineage>
</organism>
<sequence>MRFSSQKMPDIDNASDALIERAFDGKAMGNFAHLWKSDDVFIQASCRAPSNCVPPDDPLVKEIGEFIQRTGSEPWTLEHVDGVARKEYRVEDDLTLEQVKTAFLEYLRSDGEWRQDHAWVEMDTRNNPFPNPMPDTAFELIEAIPNDALRNDHLPSPDAAGTEVWRLANTFNGFKHWGSFEQCEEIANQIRDSTLTELRTCLFYECRRWHYYGELPDKHESPYIRGLVEKIREMVVAGRVE</sequence>
<name>A0AAU7CPK3_9BACT</name>
<dbReference type="EMBL" id="CP155447">
    <property type="protein sequence ID" value="XBH07259.1"/>
    <property type="molecule type" value="Genomic_DNA"/>
</dbReference>
<proteinExistence type="predicted"/>